<organism evidence="2 3">
    <name type="scientific">Selenomonas ruminantium</name>
    <dbReference type="NCBI Taxonomy" id="971"/>
    <lineage>
        <taxon>Bacteria</taxon>
        <taxon>Bacillati</taxon>
        <taxon>Bacillota</taxon>
        <taxon>Negativicutes</taxon>
        <taxon>Selenomonadales</taxon>
        <taxon>Selenomonadaceae</taxon>
        <taxon>Selenomonas</taxon>
    </lineage>
</organism>
<feature type="compositionally biased region" description="Basic residues" evidence="1">
    <location>
        <begin position="1"/>
        <end position="11"/>
    </location>
</feature>
<evidence type="ECO:0000313" key="3">
    <source>
        <dbReference type="Proteomes" id="UP000761380"/>
    </source>
</evidence>
<gene>
    <name evidence="2" type="ORF">E7201_07905</name>
</gene>
<dbReference type="Proteomes" id="UP000761380">
    <property type="component" value="Unassembled WGS sequence"/>
</dbReference>
<dbReference type="AlphaFoldDB" id="A0A927ZT11"/>
<protein>
    <submittedName>
        <fullName evidence="2">Uncharacterized protein</fullName>
    </submittedName>
</protein>
<accession>A0A927ZT11</accession>
<feature type="region of interest" description="Disordered" evidence="1">
    <location>
        <begin position="1"/>
        <end position="30"/>
    </location>
</feature>
<evidence type="ECO:0000313" key="2">
    <source>
        <dbReference type="EMBL" id="MBE6093068.1"/>
    </source>
</evidence>
<name>A0A927ZT11_SELRU</name>
<sequence>MEQAQKAKRKSKEQVAQERKARQESRAALSQAEFEERIELEIQQRKERQQLKEKQSKRRIANNTTKAGGRRAGAGRKPTLPHVSSIIAGEDLNPRKTFTFYGAADEKEPVKDFLKMWRELRFNTPDKYIKLSQLRGDTVYKLLTGGTLDQQESDLLTQLLPNVIAIRT</sequence>
<dbReference type="EMBL" id="SVBY01000053">
    <property type="protein sequence ID" value="MBE6093068.1"/>
    <property type="molecule type" value="Genomic_DNA"/>
</dbReference>
<feature type="region of interest" description="Disordered" evidence="1">
    <location>
        <begin position="47"/>
        <end position="82"/>
    </location>
</feature>
<proteinExistence type="predicted"/>
<reference evidence="2" key="1">
    <citation type="submission" date="2019-04" db="EMBL/GenBank/DDBJ databases">
        <title>Evolution of Biomass-Degrading Anaerobic Consortia Revealed by Metagenomics.</title>
        <authorList>
            <person name="Peng X."/>
        </authorList>
    </citation>
    <scope>NUCLEOTIDE SEQUENCE</scope>
    <source>
        <strain evidence="2">SIG240</strain>
    </source>
</reference>
<comment type="caution">
    <text evidence="2">The sequence shown here is derived from an EMBL/GenBank/DDBJ whole genome shotgun (WGS) entry which is preliminary data.</text>
</comment>
<evidence type="ECO:0000256" key="1">
    <source>
        <dbReference type="SAM" id="MobiDB-lite"/>
    </source>
</evidence>
<feature type="compositionally biased region" description="Basic and acidic residues" evidence="1">
    <location>
        <begin position="12"/>
        <end position="25"/>
    </location>
</feature>